<comment type="caution">
    <text evidence="1">The sequence shown here is derived from an EMBL/GenBank/DDBJ whole genome shotgun (WGS) entry which is preliminary data.</text>
</comment>
<protein>
    <submittedName>
        <fullName evidence="1">E3 ubiquitin-protein ligase HUWE1</fullName>
    </submittedName>
</protein>
<reference evidence="1 2" key="1">
    <citation type="journal article" date="2016" name="Genome Biol. Evol.">
        <title>Gene Family Evolution Reflects Adaptation to Soil Environmental Stressors in the Genome of the Collembolan Orchesella cincta.</title>
        <authorList>
            <person name="Faddeeva-Vakhrusheva A."/>
            <person name="Derks M.F."/>
            <person name="Anvar S.Y."/>
            <person name="Agamennone V."/>
            <person name="Suring W."/>
            <person name="Smit S."/>
            <person name="van Straalen N.M."/>
            <person name="Roelofs D."/>
        </authorList>
    </citation>
    <scope>NUCLEOTIDE SEQUENCE [LARGE SCALE GENOMIC DNA]</scope>
    <source>
        <tissue evidence="1">Mixed pool</tissue>
    </source>
</reference>
<dbReference type="Proteomes" id="UP000094527">
    <property type="component" value="Unassembled WGS sequence"/>
</dbReference>
<dbReference type="EMBL" id="LJIJ01000019">
    <property type="protein sequence ID" value="ODN05631.1"/>
    <property type="molecule type" value="Genomic_DNA"/>
</dbReference>
<evidence type="ECO:0000313" key="1">
    <source>
        <dbReference type="EMBL" id="ODN05631.1"/>
    </source>
</evidence>
<gene>
    <name evidence="1" type="ORF">Ocin01_01037</name>
</gene>
<name>A0A1D2NK61_ORCCI</name>
<dbReference type="OrthoDB" id="8068875at2759"/>
<evidence type="ECO:0000313" key="2">
    <source>
        <dbReference type="Proteomes" id="UP000094527"/>
    </source>
</evidence>
<organism evidence="1 2">
    <name type="scientific">Orchesella cincta</name>
    <name type="common">Springtail</name>
    <name type="synonym">Podura cincta</name>
    <dbReference type="NCBI Taxonomy" id="48709"/>
    <lineage>
        <taxon>Eukaryota</taxon>
        <taxon>Metazoa</taxon>
        <taxon>Ecdysozoa</taxon>
        <taxon>Arthropoda</taxon>
        <taxon>Hexapoda</taxon>
        <taxon>Collembola</taxon>
        <taxon>Entomobryomorpha</taxon>
        <taxon>Entomobryoidea</taxon>
        <taxon>Orchesellidae</taxon>
        <taxon>Orchesellinae</taxon>
        <taxon>Orchesella</taxon>
    </lineage>
</organism>
<sequence length="81" mass="9030">MPASQNPILRVTQRLTFSICAVGFSAPLLFDEKKYPYHLMLRQFMEADGLSALFEVFYWAISESSPDAGGPCCLTPMTHQG</sequence>
<accession>A0A1D2NK61</accession>
<dbReference type="STRING" id="48709.A0A1D2NK61"/>
<keyword evidence="2" id="KW-1185">Reference proteome</keyword>
<dbReference type="AlphaFoldDB" id="A0A1D2NK61"/>
<proteinExistence type="predicted"/>